<evidence type="ECO:0000313" key="13">
    <source>
        <dbReference type="Proteomes" id="UP000007648"/>
    </source>
</evidence>
<reference evidence="12" key="2">
    <citation type="submission" date="2025-08" db="UniProtKB">
        <authorList>
            <consortium name="Ensembl"/>
        </authorList>
    </citation>
    <scope>IDENTIFICATION</scope>
</reference>
<evidence type="ECO:0000256" key="7">
    <source>
        <dbReference type="ARBA" id="ARBA00023157"/>
    </source>
</evidence>
<evidence type="ECO:0000256" key="10">
    <source>
        <dbReference type="SAM" id="Phobius"/>
    </source>
</evidence>
<dbReference type="InterPro" id="IPR013106">
    <property type="entry name" value="Ig_V-set"/>
</dbReference>
<dbReference type="Proteomes" id="UP000007648">
    <property type="component" value="Unassembled WGS sequence"/>
</dbReference>
<dbReference type="GO" id="GO:0002860">
    <property type="term" value="P:positive regulation of natural killer cell mediated cytotoxicity directed against tumor cell target"/>
    <property type="evidence" value="ECO:0007669"/>
    <property type="project" value="Ensembl"/>
</dbReference>
<dbReference type="GeneTree" id="ENSGT00940000159804"/>
<dbReference type="InterPro" id="IPR036179">
    <property type="entry name" value="Ig-like_dom_sf"/>
</dbReference>
<dbReference type="GO" id="GO:0001819">
    <property type="term" value="P:positive regulation of cytokine production"/>
    <property type="evidence" value="ECO:0007669"/>
    <property type="project" value="Ensembl"/>
</dbReference>
<dbReference type="Pfam" id="PF08205">
    <property type="entry name" value="C2-set_2"/>
    <property type="match status" value="1"/>
</dbReference>
<keyword evidence="8" id="KW-0393">Immunoglobulin domain</keyword>
<dbReference type="InterPro" id="IPR007110">
    <property type="entry name" value="Ig-like_dom"/>
</dbReference>
<dbReference type="InterPro" id="IPR003599">
    <property type="entry name" value="Ig_sub"/>
</dbReference>
<keyword evidence="2 10" id="KW-0812">Transmembrane</keyword>
<keyword evidence="4" id="KW-0677">Repeat</keyword>
<dbReference type="PROSITE" id="PS50835">
    <property type="entry name" value="IG_LIKE"/>
    <property type="match status" value="2"/>
</dbReference>
<feature type="domain" description="Ig-like" evidence="11">
    <location>
        <begin position="156"/>
        <end position="247"/>
    </location>
</feature>
<evidence type="ECO:0000256" key="2">
    <source>
        <dbReference type="ARBA" id="ARBA00022692"/>
    </source>
</evidence>
<dbReference type="InterPro" id="IPR013162">
    <property type="entry name" value="CD80_C2-set"/>
</dbReference>
<evidence type="ECO:0000256" key="5">
    <source>
        <dbReference type="ARBA" id="ARBA00022989"/>
    </source>
</evidence>
<dbReference type="AlphaFoldDB" id="G3VWD7"/>
<dbReference type="GO" id="GO:0008037">
    <property type="term" value="P:cell recognition"/>
    <property type="evidence" value="ECO:0007669"/>
    <property type="project" value="Ensembl"/>
</dbReference>
<keyword evidence="3" id="KW-0732">Signal</keyword>
<dbReference type="Ensembl" id="ENSSHAT00000007554.2">
    <property type="protein sequence ID" value="ENSSHAP00000007492.2"/>
    <property type="gene ID" value="ENSSHAG00000006510.2"/>
</dbReference>
<reference evidence="12" key="3">
    <citation type="submission" date="2025-09" db="UniProtKB">
        <authorList>
            <consortium name="Ensembl"/>
        </authorList>
    </citation>
    <scope>IDENTIFICATION</scope>
</reference>
<dbReference type="GO" id="GO:0005886">
    <property type="term" value="C:plasma membrane"/>
    <property type="evidence" value="ECO:0007669"/>
    <property type="project" value="Ensembl"/>
</dbReference>
<keyword evidence="6 10" id="KW-0472">Membrane</keyword>
<feature type="region of interest" description="Disordered" evidence="9">
    <location>
        <begin position="404"/>
        <end position="427"/>
    </location>
</feature>
<accession>G3VWD7</accession>
<dbReference type="eggNOG" id="ENOG502RYH2">
    <property type="taxonomic scope" value="Eukaryota"/>
</dbReference>
<sequence length="427" mass="48941">MRSWLFCLFTLKRNHSLSTQCFQNKKEVDMSQATLYTMTLWIVLSLLAWFPLQEASLTTHTETLIVEEGQMLTLKCVISQAKESSLQWVSPSGFTIFFDKHPVLKNQKYQLLNHSNDQLTISISNVTLHDEGVYKCLHYSKPVRTKEVNVIILATPSKPTVEASTIRTPNGREVLLKCFTKGSKPPPQITWLLSNGIELYGETQHTFEYNGKKCNTTSTLRVHAYGENATANCLVRHEGLRGEKLVVPFRFEDLDPDSDSDRMEHSTLPFQSSQYSTEFVMEEFSSVDIGTTGHEQTSHKYNSISEENPTSVEITKKKHGILLLTLVSFLILFLFIVVQLFIMKLWKAHVIWKKENDISEMTLESYKSRSNNDDTASQEKNDQIFGHKCGMKYIITSYMERKSKNPKENIQNATLKQEPNHLPETIV</sequence>
<dbReference type="PANTHER" id="PTHR47118:SF1">
    <property type="entry name" value="CYTOTOXIC AND REGULATORY T-CELL MOLECULE"/>
    <property type="match status" value="1"/>
</dbReference>
<organism evidence="12 13">
    <name type="scientific">Sarcophilus harrisii</name>
    <name type="common">Tasmanian devil</name>
    <name type="synonym">Sarcophilus laniarius</name>
    <dbReference type="NCBI Taxonomy" id="9305"/>
    <lineage>
        <taxon>Eukaryota</taxon>
        <taxon>Metazoa</taxon>
        <taxon>Chordata</taxon>
        <taxon>Craniata</taxon>
        <taxon>Vertebrata</taxon>
        <taxon>Euteleostomi</taxon>
        <taxon>Mammalia</taxon>
        <taxon>Metatheria</taxon>
        <taxon>Dasyuromorphia</taxon>
        <taxon>Dasyuridae</taxon>
        <taxon>Sarcophilus</taxon>
    </lineage>
</organism>
<dbReference type="FunCoup" id="G3VWD7">
    <property type="interactions" value="674"/>
</dbReference>
<evidence type="ECO:0000256" key="4">
    <source>
        <dbReference type="ARBA" id="ARBA00022737"/>
    </source>
</evidence>
<feature type="compositionally biased region" description="Polar residues" evidence="9">
    <location>
        <begin position="408"/>
        <end position="417"/>
    </location>
</feature>
<evidence type="ECO:0000256" key="9">
    <source>
        <dbReference type="SAM" id="MobiDB-lite"/>
    </source>
</evidence>
<feature type="transmembrane region" description="Helical" evidence="10">
    <location>
        <begin position="35"/>
        <end position="52"/>
    </location>
</feature>
<dbReference type="GO" id="GO:0002355">
    <property type="term" value="P:detection of tumor cell"/>
    <property type="evidence" value="ECO:0007669"/>
    <property type="project" value="Ensembl"/>
</dbReference>
<dbReference type="InterPro" id="IPR013783">
    <property type="entry name" value="Ig-like_fold"/>
</dbReference>
<proteinExistence type="predicted"/>
<dbReference type="SMART" id="SM00409">
    <property type="entry name" value="IG"/>
    <property type="match status" value="1"/>
</dbReference>
<dbReference type="FunFam" id="2.60.40.10:FF:000013">
    <property type="entry name" value="cell adhesion molecule 1 isoform X1"/>
    <property type="match status" value="1"/>
</dbReference>
<dbReference type="InParanoid" id="G3VWD7"/>
<evidence type="ECO:0000256" key="3">
    <source>
        <dbReference type="ARBA" id="ARBA00022729"/>
    </source>
</evidence>
<keyword evidence="5 10" id="KW-1133">Transmembrane helix</keyword>
<gene>
    <name evidence="12" type="primary">CRTAM</name>
</gene>
<evidence type="ECO:0000256" key="6">
    <source>
        <dbReference type="ARBA" id="ARBA00023136"/>
    </source>
</evidence>
<dbReference type="PANTHER" id="PTHR47118">
    <property type="entry name" value="CYTOTOXIC AND REGULATORY T-CELL MOLECULE"/>
    <property type="match status" value="1"/>
</dbReference>
<dbReference type="Gene3D" id="2.60.40.10">
    <property type="entry name" value="Immunoglobulins"/>
    <property type="match status" value="2"/>
</dbReference>
<dbReference type="HOGENOM" id="CLU_061397_0_0_1"/>
<dbReference type="Pfam" id="PF07686">
    <property type="entry name" value="V-set"/>
    <property type="match status" value="1"/>
</dbReference>
<comment type="subcellular location">
    <subcellularLocation>
        <location evidence="1">Membrane</location>
        <topology evidence="1">Single-pass membrane protein</topology>
    </subcellularLocation>
</comment>
<evidence type="ECO:0000256" key="1">
    <source>
        <dbReference type="ARBA" id="ARBA00004167"/>
    </source>
</evidence>
<feature type="domain" description="Ig-like" evidence="11">
    <location>
        <begin position="51"/>
        <end position="149"/>
    </location>
</feature>
<evidence type="ECO:0000313" key="12">
    <source>
        <dbReference type="Ensembl" id="ENSSHAP00000007492.2"/>
    </source>
</evidence>
<protein>
    <submittedName>
        <fullName evidence="12">Cytotoxic and regulatory T cell molecule</fullName>
    </submittedName>
</protein>
<dbReference type="GO" id="GO:0005102">
    <property type="term" value="F:signaling receptor binding"/>
    <property type="evidence" value="ECO:0007669"/>
    <property type="project" value="Ensembl"/>
</dbReference>
<evidence type="ECO:0000256" key="8">
    <source>
        <dbReference type="ARBA" id="ARBA00023319"/>
    </source>
</evidence>
<name>G3VWD7_SARHA</name>
<dbReference type="SUPFAM" id="SSF48726">
    <property type="entry name" value="Immunoglobulin"/>
    <property type="match status" value="2"/>
</dbReference>
<dbReference type="InterPro" id="IPR053096">
    <property type="entry name" value="CRTAM"/>
</dbReference>
<keyword evidence="13" id="KW-1185">Reference proteome</keyword>
<dbReference type="STRING" id="9305.ENSSHAP00000007492"/>
<evidence type="ECO:0000259" key="11">
    <source>
        <dbReference type="PROSITE" id="PS50835"/>
    </source>
</evidence>
<keyword evidence="7" id="KW-1015">Disulfide bond</keyword>
<reference evidence="12 13" key="1">
    <citation type="journal article" date="2011" name="Proc. Natl. Acad. Sci. U.S.A.">
        <title>Genetic diversity and population structure of the endangered marsupial Sarcophilus harrisii (Tasmanian devil).</title>
        <authorList>
            <person name="Miller W."/>
            <person name="Hayes V.M."/>
            <person name="Ratan A."/>
            <person name="Petersen D.C."/>
            <person name="Wittekindt N.E."/>
            <person name="Miller J."/>
            <person name="Walenz B."/>
            <person name="Knight J."/>
            <person name="Qi J."/>
            <person name="Zhao F."/>
            <person name="Wang Q."/>
            <person name="Bedoya-Reina O.C."/>
            <person name="Katiyar N."/>
            <person name="Tomsho L.P."/>
            <person name="Kasson L.M."/>
            <person name="Hardie R.A."/>
            <person name="Woodbridge P."/>
            <person name="Tindall E.A."/>
            <person name="Bertelsen M.F."/>
            <person name="Dixon D."/>
            <person name="Pyecroft S."/>
            <person name="Helgen K.M."/>
            <person name="Lesk A.M."/>
            <person name="Pringle T.H."/>
            <person name="Patterson N."/>
            <person name="Zhang Y."/>
            <person name="Kreiss A."/>
            <person name="Woods G.M."/>
            <person name="Jones M.E."/>
            <person name="Schuster S.C."/>
        </authorList>
    </citation>
    <scope>NUCLEOTIDE SEQUENCE [LARGE SCALE GENOMIC DNA]</scope>
</reference>
<feature type="transmembrane region" description="Helical" evidence="10">
    <location>
        <begin position="321"/>
        <end position="346"/>
    </location>
</feature>